<dbReference type="GO" id="GO:0006487">
    <property type="term" value="P:protein N-linked glycosylation"/>
    <property type="evidence" value="ECO:0007669"/>
    <property type="project" value="TreeGrafter"/>
</dbReference>
<comment type="caution">
    <text evidence="16">The sequence shown here is derived from an EMBL/GenBank/DDBJ whole genome shotgun (WGS) entry which is preliminary data.</text>
</comment>
<keyword evidence="9" id="KW-1133">Transmembrane helix</keyword>
<feature type="domain" description="Glycosyltransferase family 18 catalytic" evidence="15">
    <location>
        <begin position="67"/>
        <end position="108"/>
    </location>
</feature>
<evidence type="ECO:0000259" key="15">
    <source>
        <dbReference type="Pfam" id="PF15024"/>
    </source>
</evidence>
<organism evidence="16 17">
    <name type="scientific">Monodon monoceros</name>
    <name type="common">Narwhal</name>
    <name type="synonym">Ceratodon monodon</name>
    <dbReference type="NCBI Taxonomy" id="40151"/>
    <lineage>
        <taxon>Eukaryota</taxon>
        <taxon>Metazoa</taxon>
        <taxon>Chordata</taxon>
        <taxon>Craniata</taxon>
        <taxon>Vertebrata</taxon>
        <taxon>Euteleostomi</taxon>
        <taxon>Mammalia</taxon>
        <taxon>Eutheria</taxon>
        <taxon>Laurasiatheria</taxon>
        <taxon>Artiodactyla</taxon>
        <taxon>Whippomorpha</taxon>
        <taxon>Cetacea</taxon>
        <taxon>Odontoceti</taxon>
        <taxon>Monodontidae</taxon>
        <taxon>Monodon</taxon>
    </lineage>
</organism>
<evidence type="ECO:0000256" key="13">
    <source>
        <dbReference type="ARBA" id="ARBA00048243"/>
    </source>
</evidence>
<keyword evidence="11" id="KW-0472">Membrane</keyword>
<dbReference type="InterPro" id="IPR052105">
    <property type="entry name" value="MGAT5_Glycosyltransferase"/>
</dbReference>
<evidence type="ECO:0000256" key="10">
    <source>
        <dbReference type="ARBA" id="ARBA00023034"/>
    </source>
</evidence>
<comment type="similarity">
    <text evidence="3">Belongs to the glycosyltransferase 18 family.</text>
</comment>
<dbReference type="InterPro" id="IPR026116">
    <property type="entry name" value="GT18_cat"/>
</dbReference>
<gene>
    <name evidence="16" type="ORF">EI555_014886</name>
</gene>
<evidence type="ECO:0000256" key="4">
    <source>
        <dbReference type="ARBA" id="ARBA00012671"/>
    </source>
</evidence>
<dbReference type="PANTHER" id="PTHR15075:SF6">
    <property type="entry name" value="ALPHA-1,6-MANNOSYLGLYCOPROTEIN 6-BETA-N-ACETYLGLUCOSAMINYLTRANSFERASE B"/>
    <property type="match status" value="1"/>
</dbReference>
<reference evidence="17" key="1">
    <citation type="journal article" date="2019" name="IScience">
        <title>Narwhal Genome Reveals Long-Term Low Genetic Diversity despite Current Large Abundance Size.</title>
        <authorList>
            <person name="Westbury M.V."/>
            <person name="Petersen B."/>
            <person name="Garde E."/>
            <person name="Heide-Jorgensen M.P."/>
            <person name="Lorenzen E.D."/>
        </authorList>
    </citation>
    <scope>NUCLEOTIDE SEQUENCE [LARGE SCALE GENOMIC DNA]</scope>
</reference>
<dbReference type="Proteomes" id="UP000308365">
    <property type="component" value="Unassembled WGS sequence"/>
</dbReference>
<proteinExistence type="inferred from homology"/>
<dbReference type="Pfam" id="PF15024">
    <property type="entry name" value="Glyco_transf_18"/>
    <property type="match status" value="2"/>
</dbReference>
<evidence type="ECO:0000256" key="5">
    <source>
        <dbReference type="ARBA" id="ARBA00022676"/>
    </source>
</evidence>
<name>A0A4U1FSV3_MONMO</name>
<keyword evidence="7" id="KW-0812">Transmembrane</keyword>
<dbReference type="EC" id="2.4.1.155" evidence="4"/>
<keyword evidence="8" id="KW-0735">Signal-anchor</keyword>
<feature type="non-terminal residue" evidence="16">
    <location>
        <position position="225"/>
    </location>
</feature>
<comment type="pathway">
    <text evidence="2">Protein modification; protein glycosylation.</text>
</comment>
<dbReference type="AlphaFoldDB" id="A0A4U1FSV3"/>
<sequence>MERIQAIAQNVSDIAVKVDQILRHSLLLHGKVSEGRWDQCEAPSDPKFPDCSGKVEWMRARWTSDPCYAFFGVDGTECSFLVYLSEVEWFCPPLPWRNRTATQRARKPPPKVQQSIPPPGADGQREGVSNLHEETYKAAHGPVLVHIGFLTEESGDVFSPRVLKGGPLGEMVQWADILAALYVLGHGLRVTVSLKELQRCSRQMSWPLTQQRGRTDEPLFSAPRV</sequence>
<dbReference type="GO" id="GO:0030144">
    <property type="term" value="F:alpha-1,6-mannosylglycoprotein 6-beta-N-acetylglucosaminyltransferase activity"/>
    <property type="evidence" value="ECO:0007669"/>
    <property type="project" value="UniProtKB-EC"/>
</dbReference>
<evidence type="ECO:0000256" key="11">
    <source>
        <dbReference type="ARBA" id="ARBA00023136"/>
    </source>
</evidence>
<keyword evidence="12" id="KW-0325">Glycoprotein</keyword>
<evidence type="ECO:0000256" key="6">
    <source>
        <dbReference type="ARBA" id="ARBA00022679"/>
    </source>
</evidence>
<evidence type="ECO:0000256" key="3">
    <source>
        <dbReference type="ARBA" id="ARBA00007477"/>
    </source>
</evidence>
<accession>A0A4U1FSV3</accession>
<evidence type="ECO:0000256" key="12">
    <source>
        <dbReference type="ARBA" id="ARBA00023180"/>
    </source>
</evidence>
<evidence type="ECO:0000256" key="14">
    <source>
        <dbReference type="SAM" id="MobiDB-lite"/>
    </source>
</evidence>
<evidence type="ECO:0000313" key="17">
    <source>
        <dbReference type="Proteomes" id="UP000308365"/>
    </source>
</evidence>
<evidence type="ECO:0000256" key="1">
    <source>
        <dbReference type="ARBA" id="ARBA00004323"/>
    </source>
</evidence>
<comment type="catalytic activity">
    <reaction evidence="13">
        <text>N(4)-{beta-D-GlcNAc-(1-&gt;2)-[beta-D-GlcNAc-(1-&gt;4)]-alpha-D-Man-(1-&gt;3)-[beta-D-GlcNAc-(1-&gt;2)-alpha-D-Man-(1-&gt;6)]-beta-D-Man-(1-&gt;4)-beta-D-GlcNAc-(1-&gt;4)-beta-D-GlcNAc}-L-asparaginyl-[protein] + UDP-N-acetyl-alpha-D-glucosamine = N(4)-{beta-D-GlcNAc-(1-&gt;2)-[beta-D-GlcNAc-(1-&gt;4)]-alpha-D-Man-(1-&gt;3)-[beta-D-GlcNAc-(1-&gt;2)-[beta-D-GlcNAc-(1-&gt;6)]-alpha-D-Man-(1-&gt;6)]-beta-D-Man-(1-&gt;4)-beta-D-GlcNAc-(1-&gt;4)-beta-D-GlcNAc}-L-asparaginyl-[protein] + UDP + H(+)</text>
        <dbReference type="Rhea" id="RHEA:16921"/>
        <dbReference type="Rhea" id="RHEA-COMP:14374"/>
        <dbReference type="Rhea" id="RHEA-COMP:14377"/>
        <dbReference type="ChEBI" id="CHEBI:15378"/>
        <dbReference type="ChEBI" id="CHEBI:57705"/>
        <dbReference type="ChEBI" id="CHEBI:58223"/>
        <dbReference type="ChEBI" id="CHEBI:139507"/>
        <dbReference type="ChEBI" id="CHEBI:139510"/>
        <dbReference type="EC" id="2.4.1.155"/>
    </reaction>
</comment>
<comment type="subcellular location">
    <subcellularLocation>
        <location evidence="1">Golgi apparatus membrane</location>
        <topology evidence="1">Single-pass type II membrane protein</topology>
    </subcellularLocation>
</comment>
<dbReference type="UniPathway" id="UPA00378"/>
<dbReference type="GO" id="GO:0000139">
    <property type="term" value="C:Golgi membrane"/>
    <property type="evidence" value="ECO:0007669"/>
    <property type="project" value="UniProtKB-SubCell"/>
</dbReference>
<evidence type="ECO:0000256" key="9">
    <source>
        <dbReference type="ARBA" id="ARBA00022989"/>
    </source>
</evidence>
<evidence type="ECO:0000256" key="7">
    <source>
        <dbReference type="ARBA" id="ARBA00022692"/>
    </source>
</evidence>
<feature type="region of interest" description="Disordered" evidence="14">
    <location>
        <begin position="101"/>
        <end position="127"/>
    </location>
</feature>
<dbReference type="PANTHER" id="PTHR15075">
    <property type="entry name" value="ALPHA-MANNOSIDE BETA-1,6-N-ACETYLGLUCOSAMINYLTRANSFERASE"/>
    <property type="match status" value="1"/>
</dbReference>
<dbReference type="EMBL" id="RWIC01000005">
    <property type="protein sequence ID" value="TKC53431.1"/>
    <property type="molecule type" value="Genomic_DNA"/>
</dbReference>
<feature type="domain" description="Glycosyltransferase family 18 catalytic" evidence="15">
    <location>
        <begin position="137"/>
        <end position="201"/>
    </location>
</feature>
<evidence type="ECO:0000256" key="8">
    <source>
        <dbReference type="ARBA" id="ARBA00022968"/>
    </source>
</evidence>
<evidence type="ECO:0000313" key="16">
    <source>
        <dbReference type="EMBL" id="TKC53431.1"/>
    </source>
</evidence>
<evidence type="ECO:0000256" key="2">
    <source>
        <dbReference type="ARBA" id="ARBA00004922"/>
    </source>
</evidence>
<protein>
    <recommendedName>
        <fullName evidence="4">alpha-1,6-mannosyl-glycoprotein 6-beta-N-acetylglucosaminyltransferase</fullName>
        <ecNumber evidence="4">2.4.1.155</ecNumber>
    </recommendedName>
</protein>
<keyword evidence="6" id="KW-0808">Transferase</keyword>
<keyword evidence="5" id="KW-0328">Glycosyltransferase</keyword>
<keyword evidence="10" id="KW-0333">Golgi apparatus</keyword>